<dbReference type="AlphaFoldDB" id="A0AA88D9V1"/>
<protein>
    <submittedName>
        <fullName evidence="1">Uncharacterized protein</fullName>
    </submittedName>
</protein>
<dbReference type="GO" id="GO:0008017">
    <property type="term" value="F:microtubule binding"/>
    <property type="evidence" value="ECO:0007669"/>
    <property type="project" value="InterPro"/>
</dbReference>
<dbReference type="GO" id="GO:0009826">
    <property type="term" value="P:unidimensional cell growth"/>
    <property type="evidence" value="ECO:0007669"/>
    <property type="project" value="TreeGrafter"/>
</dbReference>
<dbReference type="InterPro" id="IPR033337">
    <property type="entry name" value="TORTIFOLIA1/SINE1-2"/>
</dbReference>
<dbReference type="Proteomes" id="UP001187192">
    <property type="component" value="Unassembled WGS sequence"/>
</dbReference>
<proteinExistence type="predicted"/>
<dbReference type="GO" id="GO:0010031">
    <property type="term" value="P:circumnutation"/>
    <property type="evidence" value="ECO:0007669"/>
    <property type="project" value="TreeGrafter"/>
</dbReference>
<evidence type="ECO:0000313" key="2">
    <source>
        <dbReference type="Proteomes" id="UP001187192"/>
    </source>
</evidence>
<dbReference type="PANTHER" id="PTHR31355:SF7">
    <property type="entry name" value="MICROTUBULE-ASSOCIATED PROTEIN TORTIFOLIA1"/>
    <property type="match status" value="1"/>
</dbReference>
<organism evidence="1 2">
    <name type="scientific">Ficus carica</name>
    <name type="common">Common fig</name>
    <dbReference type="NCBI Taxonomy" id="3494"/>
    <lineage>
        <taxon>Eukaryota</taxon>
        <taxon>Viridiplantae</taxon>
        <taxon>Streptophyta</taxon>
        <taxon>Embryophyta</taxon>
        <taxon>Tracheophyta</taxon>
        <taxon>Spermatophyta</taxon>
        <taxon>Magnoliopsida</taxon>
        <taxon>eudicotyledons</taxon>
        <taxon>Gunneridae</taxon>
        <taxon>Pentapetalae</taxon>
        <taxon>rosids</taxon>
        <taxon>fabids</taxon>
        <taxon>Rosales</taxon>
        <taxon>Moraceae</taxon>
        <taxon>Ficeae</taxon>
        <taxon>Ficus</taxon>
    </lineage>
</organism>
<sequence length="81" mass="8776">MPLSSHRDAVSTNLKPAVKESFHLFDTLCGAHPNAVVTHLPDSTLVIKRLKDTDFIVQDACRDTIGALTGLYLNCGGVGRR</sequence>
<name>A0AA88D9V1_FICCA</name>
<dbReference type="EMBL" id="BTGU01000037">
    <property type="protein sequence ID" value="GMN51338.1"/>
    <property type="molecule type" value="Genomic_DNA"/>
</dbReference>
<reference evidence="1" key="1">
    <citation type="submission" date="2023-07" db="EMBL/GenBank/DDBJ databases">
        <title>draft genome sequence of fig (Ficus carica).</title>
        <authorList>
            <person name="Takahashi T."/>
            <person name="Nishimura K."/>
        </authorList>
    </citation>
    <scope>NUCLEOTIDE SEQUENCE</scope>
</reference>
<comment type="caution">
    <text evidence="1">The sequence shown here is derived from an EMBL/GenBank/DDBJ whole genome shotgun (WGS) entry which is preliminary data.</text>
</comment>
<dbReference type="GO" id="GO:0010005">
    <property type="term" value="C:cortical microtubule, transverse to long axis"/>
    <property type="evidence" value="ECO:0007669"/>
    <property type="project" value="TreeGrafter"/>
</dbReference>
<accession>A0AA88D9V1</accession>
<gene>
    <name evidence="1" type="ORF">TIFTF001_020497</name>
</gene>
<evidence type="ECO:0000313" key="1">
    <source>
        <dbReference type="EMBL" id="GMN51338.1"/>
    </source>
</evidence>
<keyword evidence="2" id="KW-1185">Reference proteome</keyword>
<dbReference type="PANTHER" id="PTHR31355">
    <property type="entry name" value="MICROTUBULE-ASSOCIATED PROTEIN TORTIFOLIA1"/>
    <property type="match status" value="1"/>
</dbReference>